<keyword evidence="1" id="KW-1133">Transmembrane helix</keyword>
<keyword evidence="3" id="KW-1185">Reference proteome</keyword>
<dbReference type="Proteomes" id="UP000823872">
    <property type="component" value="Chromosome D1"/>
</dbReference>
<feature type="transmembrane region" description="Helical" evidence="1">
    <location>
        <begin position="58"/>
        <end position="82"/>
    </location>
</feature>
<accession>A0ABI7YWQ7</accession>
<evidence type="ECO:0000256" key="1">
    <source>
        <dbReference type="SAM" id="Phobius"/>
    </source>
</evidence>
<keyword evidence="1" id="KW-0812">Transmembrane</keyword>
<protein>
    <recommendedName>
        <fullName evidence="4">Melatonin receptor 1B</fullName>
    </recommendedName>
</protein>
<evidence type="ECO:0008006" key="4">
    <source>
        <dbReference type="Google" id="ProtNLM"/>
    </source>
</evidence>
<gene>
    <name evidence="2" type="primary">MTNR1B</name>
</gene>
<reference evidence="2" key="2">
    <citation type="submission" date="2025-08" db="UniProtKB">
        <authorList>
            <consortium name="Ensembl"/>
        </authorList>
    </citation>
    <scope>IDENTIFICATION</scope>
    <source>
        <strain evidence="2">breed Abyssinian</strain>
    </source>
</reference>
<reference evidence="2 3" key="1">
    <citation type="submission" date="2021-02" db="EMBL/GenBank/DDBJ databases">
        <title>Safari Cat Assemblies.</title>
        <authorList>
            <person name="Bredemeyer K.R."/>
            <person name="Murphy W.J."/>
        </authorList>
    </citation>
    <scope>NUCLEOTIDE SEQUENCE [LARGE SCALE GENOMIC DNA]</scope>
</reference>
<evidence type="ECO:0000313" key="2">
    <source>
        <dbReference type="Ensembl" id="ENSFCTP00005039169.1"/>
    </source>
</evidence>
<sequence>MAGGAVAGARGAGGSRMPENISYANCCEAGELAMRPDWPGTGRARPSGTARPLWEAPALSTVLIVTTAVDVVGNLLVILSVLRNRKLRNAGFGDDPGTKRMKGYRENPGYWGHLCAHVEWPQATGPDLK</sequence>
<proteinExistence type="predicted"/>
<organism evidence="2 3">
    <name type="scientific">Felis catus</name>
    <name type="common">Cat</name>
    <name type="synonym">Felis silvestris catus</name>
    <dbReference type="NCBI Taxonomy" id="9685"/>
    <lineage>
        <taxon>Eukaryota</taxon>
        <taxon>Metazoa</taxon>
        <taxon>Chordata</taxon>
        <taxon>Craniata</taxon>
        <taxon>Vertebrata</taxon>
        <taxon>Euteleostomi</taxon>
        <taxon>Mammalia</taxon>
        <taxon>Eutheria</taxon>
        <taxon>Laurasiatheria</taxon>
        <taxon>Carnivora</taxon>
        <taxon>Feliformia</taxon>
        <taxon>Felidae</taxon>
        <taxon>Felinae</taxon>
        <taxon>Felis</taxon>
    </lineage>
</organism>
<reference evidence="2" key="3">
    <citation type="submission" date="2025-09" db="UniProtKB">
        <authorList>
            <consortium name="Ensembl"/>
        </authorList>
    </citation>
    <scope>IDENTIFICATION</scope>
    <source>
        <strain evidence="2">breed Abyssinian</strain>
    </source>
</reference>
<name>A0ABI7YWQ7_FELCA</name>
<dbReference type="Ensembl" id="ENSFCTT00005053309.1">
    <property type="protein sequence ID" value="ENSFCTP00005039169.1"/>
    <property type="gene ID" value="ENSFCTG00005018498.1"/>
</dbReference>
<keyword evidence="1" id="KW-0472">Membrane</keyword>
<dbReference type="GeneTree" id="ENSGT00940000162341"/>
<evidence type="ECO:0000313" key="3">
    <source>
        <dbReference type="Proteomes" id="UP000823872"/>
    </source>
</evidence>